<sequence>MKFNLADFLFNTPLYKRVEIDSSDRSGKDFQEMFSIWGQIDIEGYNPEEKADTTFRIGHSLKNKDNNFRGKGGFSLFTVACKRYGTVFYYLIEWNVENSYLMKCGQYPSIADLHIGELSKYRKVISKEKLREFNRAIGLAANGVGIGSFVYLRRIFEDLINLAYDSAVKVNDDTIDEEIYNRARMDDRIKLLKNYLPNFLFSNREMYSILSSGIHELDESTCLSYFKPLKLGIEIILDEKLKEWEQNEKVKRASLEIKGIKRQLKEKQEE</sequence>
<comment type="caution">
    <text evidence="1">The sequence shown here is derived from an EMBL/GenBank/DDBJ whole genome shotgun (WGS) entry which is preliminary data.</text>
</comment>
<evidence type="ECO:0000313" key="2">
    <source>
        <dbReference type="Proteomes" id="UP000468581"/>
    </source>
</evidence>
<proteinExistence type="predicted"/>
<dbReference type="AlphaFoldDB" id="A0A6P0ULV6"/>
<reference evidence="1 2" key="1">
    <citation type="submission" date="2020-01" db="EMBL/GenBank/DDBJ databases">
        <title>Leptobacterium flavescens.</title>
        <authorList>
            <person name="Wang G."/>
        </authorList>
    </citation>
    <scope>NUCLEOTIDE SEQUENCE [LARGE SCALE GENOMIC DNA]</scope>
    <source>
        <strain evidence="1 2">KCTC 22160</strain>
    </source>
</reference>
<gene>
    <name evidence="1" type="ORF">GWK08_08800</name>
</gene>
<accession>A0A6P0ULV6</accession>
<dbReference type="Proteomes" id="UP000468581">
    <property type="component" value="Unassembled WGS sequence"/>
</dbReference>
<evidence type="ECO:0000313" key="1">
    <source>
        <dbReference type="EMBL" id="NER13532.1"/>
    </source>
</evidence>
<name>A0A6P0ULV6_9FLAO</name>
<dbReference type="RefSeq" id="WP_163606568.1">
    <property type="nucleotide sequence ID" value="NZ_JAABOO010000002.1"/>
</dbReference>
<keyword evidence="2" id="KW-1185">Reference proteome</keyword>
<dbReference type="EMBL" id="JAABOO010000002">
    <property type="protein sequence ID" value="NER13532.1"/>
    <property type="molecule type" value="Genomic_DNA"/>
</dbReference>
<protein>
    <submittedName>
        <fullName evidence="1">Short-chain dehydrogenase</fullName>
    </submittedName>
</protein>
<organism evidence="1 2">
    <name type="scientific">Leptobacterium flavescens</name>
    <dbReference type="NCBI Taxonomy" id="472055"/>
    <lineage>
        <taxon>Bacteria</taxon>
        <taxon>Pseudomonadati</taxon>
        <taxon>Bacteroidota</taxon>
        <taxon>Flavobacteriia</taxon>
        <taxon>Flavobacteriales</taxon>
        <taxon>Flavobacteriaceae</taxon>
        <taxon>Leptobacterium</taxon>
    </lineage>
</organism>